<accession>A0A9N9HSJ5</accession>
<name>A0A9N9HSJ5_9GLOM</name>
<evidence type="ECO:0000313" key="2">
    <source>
        <dbReference type="Proteomes" id="UP000789759"/>
    </source>
</evidence>
<keyword evidence="2" id="KW-1185">Reference proteome</keyword>
<comment type="caution">
    <text evidence="1">The sequence shown here is derived from an EMBL/GenBank/DDBJ whole genome shotgun (WGS) entry which is preliminary data.</text>
</comment>
<sequence length="138" mass="16083">MKISLMKEESNSRSASAISFEDISEFVYNSLVSLEGTNEQYESDSSELYINFDIQLSQNNNDDNDLSIENDERSSNSILNHLYKVLDQTLLTLSHSKLNSELWLKSVHSNFKPLESMIEDIKKFKEYRTQRYLNQNTI</sequence>
<reference evidence="1" key="1">
    <citation type="submission" date="2021-06" db="EMBL/GenBank/DDBJ databases">
        <authorList>
            <person name="Kallberg Y."/>
            <person name="Tangrot J."/>
            <person name="Rosling A."/>
        </authorList>
    </citation>
    <scope>NUCLEOTIDE SEQUENCE</scope>
    <source>
        <strain evidence="1">FL966</strain>
    </source>
</reference>
<dbReference type="Proteomes" id="UP000789759">
    <property type="component" value="Unassembled WGS sequence"/>
</dbReference>
<dbReference type="EMBL" id="CAJVQA010010981">
    <property type="protein sequence ID" value="CAG8702988.1"/>
    <property type="molecule type" value="Genomic_DNA"/>
</dbReference>
<protein>
    <submittedName>
        <fullName evidence="1">23181_t:CDS:1</fullName>
    </submittedName>
</protein>
<proteinExistence type="predicted"/>
<evidence type="ECO:0000313" key="1">
    <source>
        <dbReference type="EMBL" id="CAG8702988.1"/>
    </source>
</evidence>
<dbReference type="OrthoDB" id="10471992at2759"/>
<organism evidence="1 2">
    <name type="scientific">Cetraspora pellucida</name>
    <dbReference type="NCBI Taxonomy" id="1433469"/>
    <lineage>
        <taxon>Eukaryota</taxon>
        <taxon>Fungi</taxon>
        <taxon>Fungi incertae sedis</taxon>
        <taxon>Mucoromycota</taxon>
        <taxon>Glomeromycotina</taxon>
        <taxon>Glomeromycetes</taxon>
        <taxon>Diversisporales</taxon>
        <taxon>Gigasporaceae</taxon>
        <taxon>Cetraspora</taxon>
    </lineage>
</organism>
<dbReference type="AlphaFoldDB" id="A0A9N9HSJ5"/>
<gene>
    <name evidence="1" type="ORF">CPELLU_LOCUS11928</name>
</gene>